<evidence type="ECO:0000256" key="3">
    <source>
        <dbReference type="ARBA" id="ARBA00022679"/>
    </source>
</evidence>
<protein>
    <recommendedName>
        <fullName evidence="1">mRNA m(6)A methyltransferase</fullName>
        <ecNumber evidence="1">2.1.1.348</ecNumber>
    </recommendedName>
</protein>
<evidence type="ECO:0000256" key="5">
    <source>
        <dbReference type="ARBA" id="ARBA00048957"/>
    </source>
</evidence>
<keyword evidence="9" id="KW-1185">Reference proteome</keyword>
<evidence type="ECO:0000256" key="2">
    <source>
        <dbReference type="ARBA" id="ARBA00022603"/>
    </source>
</evidence>
<dbReference type="eggNOG" id="KOG2098">
    <property type="taxonomic scope" value="Eukaryota"/>
</dbReference>
<dbReference type="AlphaFoldDB" id="A0A068Y733"/>
<keyword evidence="7" id="KW-0175">Coiled coil</keyword>
<comment type="catalytic activity">
    <reaction evidence="5">
        <text>an adenosine in mRNA + S-adenosyl-L-methionine = an N(6)-methyladenosine in mRNA + S-adenosyl-L-homocysteine + H(+)</text>
        <dbReference type="Rhea" id="RHEA:55584"/>
        <dbReference type="Rhea" id="RHEA-COMP:12414"/>
        <dbReference type="Rhea" id="RHEA-COMP:12417"/>
        <dbReference type="ChEBI" id="CHEBI:15378"/>
        <dbReference type="ChEBI" id="CHEBI:57856"/>
        <dbReference type="ChEBI" id="CHEBI:59789"/>
        <dbReference type="ChEBI" id="CHEBI:74411"/>
        <dbReference type="ChEBI" id="CHEBI:74449"/>
        <dbReference type="EC" id="2.1.1.348"/>
    </reaction>
</comment>
<accession>A0A068Y733</accession>
<dbReference type="GO" id="GO:0036396">
    <property type="term" value="C:RNA N6-methyladenosine methyltransferase complex"/>
    <property type="evidence" value="ECO:0007669"/>
    <property type="project" value="TreeGrafter"/>
</dbReference>
<dbReference type="PANTHER" id="PTHR12829">
    <property type="entry name" value="N6-ADENOSINE-METHYLTRANSFERASE"/>
    <property type="match status" value="1"/>
</dbReference>
<feature type="coiled-coil region" evidence="7">
    <location>
        <begin position="150"/>
        <end position="177"/>
    </location>
</feature>
<dbReference type="EMBL" id="LN902845">
    <property type="protein sequence ID" value="CUT99416.1"/>
    <property type="molecule type" value="Genomic_DNA"/>
</dbReference>
<dbReference type="PROSITE" id="PS51143">
    <property type="entry name" value="MT_A70"/>
    <property type="match status" value="1"/>
</dbReference>
<dbReference type="SUPFAM" id="SSF53335">
    <property type="entry name" value="S-adenosyl-L-methionine-dependent methyltransferases"/>
    <property type="match status" value="1"/>
</dbReference>
<keyword evidence="3 8" id="KW-0808">Transferase</keyword>
<proteinExistence type="inferred from homology"/>
<sequence>MSDRKGSTESDIAAARAQTESIRERLAARRQKRNNLIAAATQNALPLKNPDASAVAALLASGKLSKTLVSLTTPLASKSVTDASSSLKRTDLEHEQTTAPRLDSLKFSDSSRTCVPDVMNVAVKEENYVSSNEPPLKAPKVDPGADSADLEILLSAVTAKERELKRVNEEIHTLLSTPTVMEKILNKKFQSRGGSQVQLFCIHGTRVECQQGTGNKECKKLHFRKIIQSHTDESLGDCSFLNTCFHVDTCKYVHYEIDPADLTTAEAREAAGAYNRGQLRPDSLDRGKSDLALEKAVSATTSVPLYPPQWIKCDIRQFDMTILGKFAVIMADPPWDIHMELPYGTMSDDEMRKMDIPCLQDDGYIFLWVTGRAMELGRECLKLWGYERVDEVIWVKTNQLQRLIRTGRTGHWLNHGKEHCLVGVKGSPRCMNRGLDCDVVVSEVRETSRKPDEIYGLIERLSPGTRKLELFGRPHNLQANWITLGNQLDGTYLVDPEVVERYRRRYPTGIDNKDDAS</sequence>
<evidence type="ECO:0000313" key="9">
    <source>
        <dbReference type="Proteomes" id="UP000017246"/>
    </source>
</evidence>
<organism evidence="8 9">
    <name type="scientific">Echinococcus multilocularis</name>
    <name type="common">Fox tapeworm</name>
    <dbReference type="NCBI Taxonomy" id="6211"/>
    <lineage>
        <taxon>Eukaryota</taxon>
        <taxon>Metazoa</taxon>
        <taxon>Spiralia</taxon>
        <taxon>Lophotrochozoa</taxon>
        <taxon>Platyhelminthes</taxon>
        <taxon>Cestoda</taxon>
        <taxon>Eucestoda</taxon>
        <taxon>Cyclophyllidea</taxon>
        <taxon>Taeniidae</taxon>
        <taxon>Echinococcus</taxon>
    </lineage>
</organism>
<keyword evidence="2 8" id="KW-0489">Methyltransferase</keyword>
<reference evidence="8" key="1">
    <citation type="journal article" date="2013" name="Nature">
        <title>The genomes of four tapeworm species reveal adaptations to parasitism.</title>
        <authorList>
            <person name="Tsai I.J."/>
            <person name="Zarowiecki M."/>
            <person name="Holroyd N."/>
            <person name="Garciarrubio A."/>
            <person name="Sanchez-Flores A."/>
            <person name="Brooks K.L."/>
            <person name="Tracey A."/>
            <person name="Bobes R.J."/>
            <person name="Fragoso G."/>
            <person name="Sciutto E."/>
            <person name="Aslett M."/>
            <person name="Beasley H."/>
            <person name="Bennett H.M."/>
            <person name="Cai J."/>
            <person name="Camicia F."/>
            <person name="Clark R."/>
            <person name="Cucher M."/>
            <person name="De Silva N."/>
            <person name="Day T.A."/>
            <person name="Deplazes P."/>
            <person name="Estrada K."/>
            <person name="Fernandez C."/>
            <person name="Holland P.W."/>
            <person name="Hou J."/>
            <person name="Hu S."/>
            <person name="Huckvale T."/>
            <person name="Hung S.S."/>
            <person name="Kamenetzky L."/>
            <person name="Keane J.A."/>
            <person name="Kiss F."/>
            <person name="Koziol U."/>
            <person name="Lambert O."/>
            <person name="Liu K."/>
            <person name="Luo X."/>
            <person name="Luo Y."/>
            <person name="Macchiaroli N."/>
            <person name="Nichol S."/>
            <person name="Paps J."/>
            <person name="Parkinson J."/>
            <person name="Pouchkina-Stantcheva N."/>
            <person name="Riddiford N."/>
            <person name="Rosenzvit M."/>
            <person name="Salinas G."/>
            <person name="Wasmuth J.D."/>
            <person name="Zamanian M."/>
            <person name="Zheng Y."/>
            <person name="Cai X."/>
            <person name="Soberon X."/>
            <person name="Olson P.D."/>
            <person name="Laclette J.P."/>
            <person name="Brehm K."/>
            <person name="Berriman M."/>
            <person name="Garciarrubio A."/>
            <person name="Bobes R.J."/>
            <person name="Fragoso G."/>
            <person name="Sanchez-Flores A."/>
            <person name="Estrada K."/>
            <person name="Cevallos M.A."/>
            <person name="Morett E."/>
            <person name="Gonzalez V."/>
            <person name="Portillo T."/>
            <person name="Ochoa-Leyva A."/>
            <person name="Jose M.V."/>
            <person name="Sciutto E."/>
            <person name="Landa A."/>
            <person name="Jimenez L."/>
            <person name="Valdes V."/>
            <person name="Carrero J.C."/>
            <person name="Larralde C."/>
            <person name="Morales-Montor J."/>
            <person name="Limon-Lason J."/>
            <person name="Soberon X."/>
            <person name="Laclette J.P."/>
        </authorList>
    </citation>
    <scope>NUCLEOTIDE SEQUENCE [LARGE SCALE GENOMIC DNA]</scope>
</reference>
<evidence type="ECO:0000256" key="6">
    <source>
        <dbReference type="PROSITE-ProRule" id="PRU00489"/>
    </source>
</evidence>
<dbReference type="GO" id="GO:0001734">
    <property type="term" value="F:mRNA m(6)A methyltransferase activity"/>
    <property type="evidence" value="ECO:0007669"/>
    <property type="project" value="UniProtKB-EC"/>
</dbReference>
<dbReference type="Pfam" id="PF05063">
    <property type="entry name" value="MT-A70"/>
    <property type="match status" value="1"/>
</dbReference>
<dbReference type="PANTHER" id="PTHR12829:SF7">
    <property type="entry name" value="N6-ADENOSINE-METHYLTRANSFERASE CATALYTIC SUBUNIT"/>
    <property type="match status" value="1"/>
</dbReference>
<dbReference type="Proteomes" id="UP000017246">
    <property type="component" value="Unassembled WGS sequence"/>
</dbReference>
<dbReference type="EC" id="2.1.1.348" evidence="1"/>
<dbReference type="OMA" id="DHNEYER"/>
<dbReference type="OrthoDB" id="10262526at2759"/>
<evidence type="ECO:0000313" key="8">
    <source>
        <dbReference type="EMBL" id="CUT99416.1"/>
    </source>
</evidence>
<dbReference type="GO" id="GO:0001510">
    <property type="term" value="P:RNA methylation"/>
    <property type="evidence" value="ECO:0007669"/>
    <property type="project" value="InterPro"/>
</dbReference>
<dbReference type="STRING" id="6211.A0A068Y733"/>
<evidence type="ECO:0000256" key="4">
    <source>
        <dbReference type="ARBA" id="ARBA00022691"/>
    </source>
</evidence>
<dbReference type="GO" id="GO:0005634">
    <property type="term" value="C:nucleus"/>
    <property type="evidence" value="ECO:0007669"/>
    <property type="project" value="InterPro"/>
</dbReference>
<evidence type="ECO:0000256" key="7">
    <source>
        <dbReference type="SAM" id="Coils"/>
    </source>
</evidence>
<keyword evidence="4" id="KW-0949">S-adenosyl-L-methionine</keyword>
<dbReference type="InterPro" id="IPR025848">
    <property type="entry name" value="MT-A70"/>
</dbReference>
<reference evidence="8" key="2">
    <citation type="submission" date="2015-11" db="EMBL/GenBank/DDBJ databases">
        <authorList>
            <person name="Zhang Y."/>
            <person name="Guo Z."/>
        </authorList>
    </citation>
    <scope>NUCLEOTIDE SEQUENCE</scope>
</reference>
<comment type="similarity">
    <text evidence="6">Belongs to the MT-A70-like family.</text>
</comment>
<evidence type="ECO:0000256" key="1">
    <source>
        <dbReference type="ARBA" id="ARBA00012160"/>
    </source>
</evidence>
<dbReference type="InterPro" id="IPR029063">
    <property type="entry name" value="SAM-dependent_MTases_sf"/>
</dbReference>
<dbReference type="InterPro" id="IPR007757">
    <property type="entry name" value="MT-A70-like"/>
</dbReference>
<name>A0A068Y733_ECHMU</name>
<dbReference type="PROSITE" id="PS51563">
    <property type="entry name" value="SAM_MTA70L_1"/>
    <property type="match status" value="1"/>
</dbReference>